<dbReference type="Proteomes" id="UP000221450">
    <property type="component" value="Segment"/>
</dbReference>
<reference evidence="1 2" key="1">
    <citation type="submission" date="2016-11" db="EMBL/GenBank/DDBJ databases">
        <authorList>
            <person name="Shneider M.M."/>
            <person name="Kabanova A.P."/>
            <person name="Vo T.N.H."/>
            <person name="Samarov N.I."/>
            <person name="Korzhenkov A.A."/>
            <person name="Toshchakov S.V."/>
            <person name="Miroshnikov K.K."/>
            <person name="Ignatov A.N."/>
            <person name="Kulikov E.E."/>
            <person name="Miroshnkov K.A."/>
        </authorList>
    </citation>
    <scope>NUCLEOTIDE SEQUENCE [LARGE SCALE GENOMIC DNA]</scope>
</reference>
<proteinExistence type="predicted"/>
<evidence type="ECO:0000313" key="1">
    <source>
        <dbReference type="EMBL" id="APU03030.1"/>
    </source>
</evidence>
<accession>A0A1L7DRZ2</accession>
<sequence length="105" mass="12169">MSQRISSANLVHALDMHWNKPKGLQVIPKDEAFKLSLDIFAARSEESTTYGLTRETVNNFRCLMAYGLPHDRAMVHLKRLYENNKHVALNPLYRSQPLNMNVWSK</sequence>
<name>A0A1L7DRZ2_9CAUD</name>
<evidence type="ECO:0000313" key="2">
    <source>
        <dbReference type="Proteomes" id="UP000221450"/>
    </source>
</evidence>
<protein>
    <submittedName>
        <fullName evidence="1">Putative cell division FtsZ inhibitor</fullName>
    </submittedName>
</protein>
<gene>
    <name evidence="1" type="ORF">PP81_gp03</name>
</gene>
<organism evidence="1 2">
    <name type="scientific">Pectobacterium phage PP81</name>
    <dbReference type="NCBI Taxonomy" id="1927014"/>
    <lineage>
        <taxon>Viruses</taxon>
        <taxon>Duplodnaviria</taxon>
        <taxon>Heunggongvirae</taxon>
        <taxon>Uroviricota</taxon>
        <taxon>Caudoviricetes</taxon>
        <taxon>Autographivirales</taxon>
        <taxon>Autotranscriptaviridae</taxon>
        <taxon>Studiervirinae</taxon>
        <taxon>Pektosvirus</taxon>
        <taxon>Pektosvirus PP81</taxon>
    </lineage>
</organism>
<dbReference type="EMBL" id="KY124276">
    <property type="protein sequence ID" value="APU03030.1"/>
    <property type="molecule type" value="Genomic_DNA"/>
</dbReference>